<keyword evidence="2 7" id="KW-0001">2Fe-2S</keyword>
<feature type="binding site" evidence="7">
    <location>
        <position position="129"/>
    </location>
    <ligand>
        <name>[2Fe-2S] cluster</name>
        <dbReference type="ChEBI" id="CHEBI:190135"/>
    </ligand>
</feature>
<name>A0A1M5XCW7_9CLOT</name>
<dbReference type="GO" id="GO:0051537">
    <property type="term" value="F:2 iron, 2 sulfur cluster binding"/>
    <property type="evidence" value="ECO:0007669"/>
    <property type="project" value="UniProtKB-KW"/>
</dbReference>
<dbReference type="EMBL" id="FQXM01000027">
    <property type="protein sequence ID" value="SHH97695.1"/>
    <property type="molecule type" value="Genomic_DNA"/>
</dbReference>
<dbReference type="SUPFAM" id="SSF52833">
    <property type="entry name" value="Thioredoxin-like"/>
    <property type="match status" value="1"/>
</dbReference>
<keyword evidence="4 7" id="KW-0408">Iron</keyword>
<dbReference type="Pfam" id="PF01257">
    <property type="entry name" value="2Fe-2S_thioredx"/>
    <property type="match status" value="1"/>
</dbReference>
<evidence type="ECO:0000256" key="2">
    <source>
        <dbReference type="ARBA" id="ARBA00022714"/>
    </source>
</evidence>
<dbReference type="PANTHER" id="PTHR43342:SF2">
    <property type="entry name" value="POTENTIAL NAD-REDUCING HYDROGENASE SUBUNIT"/>
    <property type="match status" value="1"/>
</dbReference>
<evidence type="ECO:0000256" key="6">
    <source>
        <dbReference type="ARBA" id="ARBA00034078"/>
    </source>
</evidence>
<dbReference type="Gene3D" id="3.40.30.10">
    <property type="entry name" value="Glutaredoxin"/>
    <property type="match status" value="1"/>
</dbReference>
<organism evidence="8 9">
    <name type="scientific">Clostridium grantii DSM 8605</name>
    <dbReference type="NCBI Taxonomy" id="1121316"/>
    <lineage>
        <taxon>Bacteria</taxon>
        <taxon>Bacillati</taxon>
        <taxon>Bacillota</taxon>
        <taxon>Clostridia</taxon>
        <taxon>Eubacteriales</taxon>
        <taxon>Clostridiaceae</taxon>
        <taxon>Clostridium</taxon>
    </lineage>
</organism>
<dbReference type="InterPro" id="IPR041921">
    <property type="entry name" value="NuoE_N"/>
</dbReference>
<dbReference type="AlphaFoldDB" id="A0A1M5XCW7"/>
<evidence type="ECO:0000256" key="7">
    <source>
        <dbReference type="PIRSR" id="PIRSR000216-1"/>
    </source>
</evidence>
<dbReference type="STRING" id="1121316.SAMN02745207_03561"/>
<dbReference type="InterPro" id="IPR042128">
    <property type="entry name" value="NuoE_dom"/>
</dbReference>
<sequence>MKEKCCCSKEKDDRIEKIRTMVQSFKDVKGPLIPVMHEVQKMYGYLEEEALEVISEELKVPMAEIYGVATFYSQFSLEPKGDHTIKVCLGTACYVKGSQNILDKFSDLLNVEVGKTTEDGKFTLEAARCLGSCGLAPIIMVDDKVYGGLHPNDVIRILEEYK</sequence>
<dbReference type="PANTHER" id="PTHR43342">
    <property type="entry name" value="NADH-QUINONE OXIDOREDUCTASE, E SUBUNIT"/>
    <property type="match status" value="1"/>
</dbReference>
<dbReference type="GO" id="GO:0016491">
    <property type="term" value="F:oxidoreductase activity"/>
    <property type="evidence" value="ECO:0007669"/>
    <property type="project" value="InterPro"/>
</dbReference>
<evidence type="ECO:0000256" key="4">
    <source>
        <dbReference type="ARBA" id="ARBA00023004"/>
    </source>
</evidence>
<protein>
    <submittedName>
        <fullName evidence="8">NADH-quinone oxidoreductase subunit E</fullName>
    </submittedName>
</protein>
<comment type="cofactor">
    <cofactor evidence="6">
        <name>[2Fe-2S] cluster</name>
        <dbReference type="ChEBI" id="CHEBI:190135"/>
    </cofactor>
</comment>
<dbReference type="GO" id="GO:0046872">
    <property type="term" value="F:metal ion binding"/>
    <property type="evidence" value="ECO:0007669"/>
    <property type="project" value="UniProtKB-KW"/>
</dbReference>
<evidence type="ECO:0000313" key="9">
    <source>
        <dbReference type="Proteomes" id="UP000184447"/>
    </source>
</evidence>
<evidence type="ECO:0000256" key="5">
    <source>
        <dbReference type="ARBA" id="ARBA00023014"/>
    </source>
</evidence>
<feature type="binding site" evidence="7">
    <location>
        <position position="88"/>
    </location>
    <ligand>
        <name>[2Fe-2S] cluster</name>
        <dbReference type="ChEBI" id="CHEBI:190135"/>
    </ligand>
</feature>
<feature type="binding site" evidence="7">
    <location>
        <position position="133"/>
    </location>
    <ligand>
        <name>[2Fe-2S] cluster</name>
        <dbReference type="ChEBI" id="CHEBI:190135"/>
    </ligand>
</feature>
<dbReference type="InterPro" id="IPR036249">
    <property type="entry name" value="Thioredoxin-like_sf"/>
</dbReference>
<evidence type="ECO:0000256" key="3">
    <source>
        <dbReference type="ARBA" id="ARBA00022723"/>
    </source>
</evidence>
<keyword evidence="3 7" id="KW-0479">Metal-binding</keyword>
<evidence type="ECO:0000256" key="1">
    <source>
        <dbReference type="ARBA" id="ARBA00010643"/>
    </source>
</evidence>
<dbReference type="InterPro" id="IPR028431">
    <property type="entry name" value="NADP_DH_HndA-like"/>
</dbReference>
<dbReference type="RefSeq" id="WP_073340171.1">
    <property type="nucleotide sequence ID" value="NZ_FQXM01000027.1"/>
</dbReference>
<keyword evidence="5 7" id="KW-0411">Iron-sulfur</keyword>
<dbReference type="Gene3D" id="1.10.10.1590">
    <property type="entry name" value="NADH-quinone oxidoreductase subunit E"/>
    <property type="match status" value="1"/>
</dbReference>
<comment type="cofactor">
    <cofactor evidence="7">
        <name>[2Fe-2S] cluster</name>
        <dbReference type="ChEBI" id="CHEBI:190135"/>
    </cofactor>
    <text evidence="7">Binds 1 [2Fe-2S] cluster.</text>
</comment>
<dbReference type="FunFam" id="3.40.30.10:FF:000015">
    <property type="entry name" value="NADH-quinone oxidoreductase subunit E"/>
    <property type="match status" value="1"/>
</dbReference>
<gene>
    <name evidence="8" type="ORF">SAMN02745207_03561</name>
</gene>
<dbReference type="CDD" id="cd03064">
    <property type="entry name" value="TRX_Fd_NuoE"/>
    <property type="match status" value="1"/>
</dbReference>
<reference evidence="8 9" key="1">
    <citation type="submission" date="2016-11" db="EMBL/GenBank/DDBJ databases">
        <authorList>
            <person name="Jaros S."/>
            <person name="Januszkiewicz K."/>
            <person name="Wedrychowicz H."/>
        </authorList>
    </citation>
    <scope>NUCLEOTIDE SEQUENCE [LARGE SCALE GENOMIC DNA]</scope>
    <source>
        <strain evidence="8 9">DSM 8605</strain>
    </source>
</reference>
<proteinExistence type="inferred from homology"/>
<comment type="similarity">
    <text evidence="1">Belongs to the complex I 24 kDa subunit family.</text>
</comment>
<evidence type="ECO:0000313" key="8">
    <source>
        <dbReference type="EMBL" id="SHH97695.1"/>
    </source>
</evidence>
<dbReference type="PROSITE" id="PS01099">
    <property type="entry name" value="COMPLEX1_24K"/>
    <property type="match status" value="1"/>
</dbReference>
<accession>A0A1M5XCW7</accession>
<keyword evidence="9" id="KW-1185">Reference proteome</keyword>
<dbReference type="Proteomes" id="UP000184447">
    <property type="component" value="Unassembled WGS sequence"/>
</dbReference>
<dbReference type="PIRSF" id="PIRSF000216">
    <property type="entry name" value="NADH_DH_24kDa"/>
    <property type="match status" value="1"/>
</dbReference>
<feature type="binding site" evidence="7">
    <location>
        <position position="93"/>
    </location>
    <ligand>
        <name>[2Fe-2S] cluster</name>
        <dbReference type="ChEBI" id="CHEBI:190135"/>
    </ligand>
</feature>
<dbReference type="NCBIfam" id="NF005722">
    <property type="entry name" value="PRK07539.1-2"/>
    <property type="match status" value="1"/>
</dbReference>
<dbReference type="InterPro" id="IPR002023">
    <property type="entry name" value="NuoE-like"/>
</dbReference>